<evidence type="ECO:0000313" key="3">
    <source>
        <dbReference type="EMBL" id="KAF4947420.1"/>
    </source>
</evidence>
<dbReference type="AlphaFoldDB" id="A0A8H4WRP0"/>
<accession>A0A8H4WRP0</accession>
<feature type="transmembrane region" description="Helical" evidence="2">
    <location>
        <begin position="423"/>
        <end position="446"/>
    </location>
</feature>
<dbReference type="OrthoDB" id="5091631at2759"/>
<dbReference type="Proteomes" id="UP000604273">
    <property type="component" value="Unassembled WGS sequence"/>
</dbReference>
<feature type="region of interest" description="Disordered" evidence="1">
    <location>
        <begin position="528"/>
        <end position="552"/>
    </location>
</feature>
<keyword evidence="2" id="KW-0812">Transmembrane</keyword>
<feature type="region of interest" description="Disordered" evidence="1">
    <location>
        <begin position="124"/>
        <end position="149"/>
    </location>
</feature>
<feature type="transmembrane region" description="Helical" evidence="2">
    <location>
        <begin position="161"/>
        <end position="184"/>
    </location>
</feature>
<protein>
    <submittedName>
        <fullName evidence="3">Uncharacterized protein</fullName>
    </submittedName>
</protein>
<evidence type="ECO:0000256" key="1">
    <source>
        <dbReference type="SAM" id="MobiDB-lite"/>
    </source>
</evidence>
<keyword evidence="4" id="KW-1185">Reference proteome</keyword>
<reference evidence="3" key="1">
    <citation type="journal article" date="2020" name="BMC Genomics">
        <title>Correction to: Identification and distribution of gene clusters required for synthesis of sphingolipid metabolism inhibitors in diverse species of the filamentous fungus Fusarium.</title>
        <authorList>
            <person name="Kim H.S."/>
            <person name="Lohmar J.M."/>
            <person name="Busman M."/>
            <person name="Brown D.W."/>
            <person name="Naumann T.A."/>
            <person name="Divon H.H."/>
            <person name="Lysoe E."/>
            <person name="Uhlig S."/>
            <person name="Proctor R.H."/>
        </authorList>
    </citation>
    <scope>NUCLEOTIDE SEQUENCE</scope>
    <source>
        <strain evidence="3">NRRL 45417</strain>
    </source>
</reference>
<keyword evidence="2" id="KW-0472">Membrane</keyword>
<sequence length="552" mass="60640">MENQEPSTSRGADLSFKNHYNGRRELVDLTGSVYSTIPSGFKQVLIFLSEGLPGKDREDVTVIDKDDGTSTQNGVVVIGTETWEPFTWYSRHKHETFTLILRPAETTSSGIDLLSLTSHLTLPGAAPTTSSEELTSSLSTSESLSIPTAEPSQDSLSAVGWAFILVTAVFVLVLSTMVTFFILLRSRSRDNQNNLDIPLDNAPFEHPYTEHLKMPVPLLDSDYIDKAQSQSPDLETTENEEFEHEHTSYIQNEPRIFIDSLGHTYSDMESSQEPYSTYAKVITIPHKKIQEPATFTSKRTITLTSMATLTSFTTIFETRHLGPVDPLPKVPSKITTHITITAVKDHSTSSHWTSRPAVDLNTPSSHPRVDESTGPSLWSTVTISDRIPSSSTLAASNTVGQDEPDLPTATEASSSSGSLTTGAVVGIALGVWFIIVAICSSVYLCLRIRRKRKGASPRKCVPRGVETSPSSPTPSNWPYGQELNPILAPHRSTEVRVLLTTDARHMSFDIDENGYNMGLKYYKGEASGWRNPDGYNTDLGQDPGSKGKERAE</sequence>
<feature type="compositionally biased region" description="Low complexity" evidence="1">
    <location>
        <begin position="128"/>
        <end position="145"/>
    </location>
</feature>
<evidence type="ECO:0000256" key="2">
    <source>
        <dbReference type="SAM" id="Phobius"/>
    </source>
</evidence>
<name>A0A8H4WRP0_9HYPO</name>
<feature type="compositionally biased region" description="Low complexity" evidence="1">
    <location>
        <begin position="408"/>
        <end position="418"/>
    </location>
</feature>
<dbReference type="EMBL" id="JABFAI010000287">
    <property type="protein sequence ID" value="KAF4947420.1"/>
    <property type="molecule type" value="Genomic_DNA"/>
</dbReference>
<comment type="caution">
    <text evidence="3">The sequence shown here is derived from an EMBL/GenBank/DDBJ whole genome shotgun (WGS) entry which is preliminary data.</text>
</comment>
<reference evidence="3" key="2">
    <citation type="submission" date="2020-05" db="EMBL/GenBank/DDBJ databases">
        <authorList>
            <person name="Kim H.-S."/>
            <person name="Proctor R.H."/>
            <person name="Brown D.W."/>
        </authorList>
    </citation>
    <scope>NUCLEOTIDE SEQUENCE</scope>
    <source>
        <strain evidence="3">NRRL 45417</strain>
    </source>
</reference>
<feature type="region of interest" description="Disordered" evidence="1">
    <location>
        <begin position="456"/>
        <end position="479"/>
    </location>
</feature>
<evidence type="ECO:0000313" key="4">
    <source>
        <dbReference type="Proteomes" id="UP000604273"/>
    </source>
</evidence>
<proteinExistence type="predicted"/>
<gene>
    <name evidence="3" type="ORF">FGADI_10372</name>
</gene>
<feature type="region of interest" description="Disordered" evidence="1">
    <location>
        <begin position="349"/>
        <end position="377"/>
    </location>
</feature>
<feature type="region of interest" description="Disordered" evidence="1">
    <location>
        <begin position="392"/>
        <end position="418"/>
    </location>
</feature>
<organism evidence="3 4">
    <name type="scientific">Fusarium gaditjirri</name>
    <dbReference type="NCBI Taxonomy" id="282569"/>
    <lineage>
        <taxon>Eukaryota</taxon>
        <taxon>Fungi</taxon>
        <taxon>Dikarya</taxon>
        <taxon>Ascomycota</taxon>
        <taxon>Pezizomycotina</taxon>
        <taxon>Sordariomycetes</taxon>
        <taxon>Hypocreomycetidae</taxon>
        <taxon>Hypocreales</taxon>
        <taxon>Nectriaceae</taxon>
        <taxon>Fusarium</taxon>
        <taxon>Fusarium nisikadoi species complex</taxon>
    </lineage>
</organism>
<keyword evidence="2" id="KW-1133">Transmembrane helix</keyword>